<dbReference type="PRINTS" id="PR00344">
    <property type="entry name" value="BCTRLSENSOR"/>
</dbReference>
<dbReference type="SMART" id="SM00387">
    <property type="entry name" value="HATPase_c"/>
    <property type="match status" value="1"/>
</dbReference>
<gene>
    <name evidence="10" type="ORF">QQ008_16680</name>
</gene>
<dbReference type="InterPro" id="IPR004358">
    <property type="entry name" value="Sig_transdc_His_kin-like_C"/>
</dbReference>
<evidence type="ECO:0000259" key="9">
    <source>
        <dbReference type="PROSITE" id="PS50109"/>
    </source>
</evidence>
<keyword evidence="6 10" id="KW-0067">ATP-binding</keyword>
<dbReference type="EMBL" id="JAUJEA010000006">
    <property type="protein sequence ID" value="MDN5203026.1"/>
    <property type="molecule type" value="Genomic_DNA"/>
</dbReference>
<dbReference type="PANTHER" id="PTHR43065:SF46">
    <property type="entry name" value="C4-DICARBOXYLATE TRANSPORT SENSOR PROTEIN DCTB"/>
    <property type="match status" value="1"/>
</dbReference>
<dbReference type="PANTHER" id="PTHR43065">
    <property type="entry name" value="SENSOR HISTIDINE KINASE"/>
    <property type="match status" value="1"/>
</dbReference>
<feature type="domain" description="Histidine kinase" evidence="9">
    <location>
        <begin position="229"/>
        <end position="453"/>
    </location>
</feature>
<dbReference type="RefSeq" id="WP_346753048.1">
    <property type="nucleotide sequence ID" value="NZ_JAUJEA010000006.1"/>
</dbReference>
<evidence type="ECO:0000256" key="4">
    <source>
        <dbReference type="ARBA" id="ARBA00022741"/>
    </source>
</evidence>
<dbReference type="EC" id="2.7.13.3" evidence="2"/>
<keyword evidence="8" id="KW-0812">Transmembrane</keyword>
<keyword evidence="4" id="KW-0547">Nucleotide-binding</keyword>
<accession>A0ABT8KQK8</accession>
<dbReference type="Pfam" id="PF02518">
    <property type="entry name" value="HATPase_c"/>
    <property type="match status" value="1"/>
</dbReference>
<keyword evidence="8" id="KW-1133">Transmembrane helix</keyword>
<keyword evidence="5" id="KW-0418">Kinase</keyword>
<reference evidence="10" key="1">
    <citation type="submission" date="2023-06" db="EMBL/GenBank/DDBJ databases">
        <title>Genomic of Parafulvivirga corallium.</title>
        <authorList>
            <person name="Wang G."/>
        </authorList>
    </citation>
    <scope>NUCLEOTIDE SEQUENCE</scope>
    <source>
        <strain evidence="10">BMA10</strain>
    </source>
</reference>
<keyword evidence="3" id="KW-0808">Transferase</keyword>
<evidence type="ECO:0000256" key="7">
    <source>
        <dbReference type="ARBA" id="ARBA00023012"/>
    </source>
</evidence>
<dbReference type="InterPro" id="IPR005467">
    <property type="entry name" value="His_kinase_dom"/>
</dbReference>
<evidence type="ECO:0000313" key="11">
    <source>
        <dbReference type="Proteomes" id="UP001172082"/>
    </source>
</evidence>
<dbReference type="Gene3D" id="3.30.565.10">
    <property type="entry name" value="Histidine kinase-like ATPase, C-terminal domain"/>
    <property type="match status" value="1"/>
</dbReference>
<sequence length="454" mass="52333">MLYKKFSFKIIIRVILLFLALLALSFIFGRKELFFNQIILTIIILTQVIELVRFVNTTNRELSKFLLAIRYSDYSISFGKNRMIGSFKELDKSFHSIVETIKDAKIQKEAQYQFLKMMVEHISVGIISFKEDEIYLMNQPAQEILNSNGAKNWRDLESRNSEFLDEINRMGENGRKLIKINSNNQHRQLYVDVSSIMLIDQQYKLITFQDIQTEIEKKEIEAWNKLIRILTHEIMNSITPISSLTDTILMLLENKAGKQKEPAEITTDNVEDIRFSLKTIQRRSEGMLQFVEDYRRLTKVPTPEPEPVEVSPLLKNLHQLMHGELSKHSIELIIREENEQVSIEVDYKLLEQVLINLITNAMHAVEAVEKPRIELLSYASKNNQIIEIKDNGAGIDESKLESIFVPFYSTKQNGSGIGLSLSKQIMNLHGGSIQVSSEKGKGTSFYLLLPKPTD</sequence>
<keyword evidence="11" id="KW-1185">Reference proteome</keyword>
<dbReference type="InterPro" id="IPR003594">
    <property type="entry name" value="HATPase_dom"/>
</dbReference>
<evidence type="ECO:0000256" key="2">
    <source>
        <dbReference type="ARBA" id="ARBA00012438"/>
    </source>
</evidence>
<evidence type="ECO:0000256" key="1">
    <source>
        <dbReference type="ARBA" id="ARBA00000085"/>
    </source>
</evidence>
<name>A0ABT8KQK8_9BACT</name>
<feature type="transmembrane region" description="Helical" evidence="8">
    <location>
        <begin position="34"/>
        <end position="55"/>
    </location>
</feature>
<dbReference type="Proteomes" id="UP001172082">
    <property type="component" value="Unassembled WGS sequence"/>
</dbReference>
<feature type="transmembrane region" description="Helical" evidence="8">
    <location>
        <begin position="10"/>
        <end position="28"/>
    </location>
</feature>
<comment type="caution">
    <text evidence="10">The sequence shown here is derived from an EMBL/GenBank/DDBJ whole genome shotgun (WGS) entry which is preliminary data.</text>
</comment>
<dbReference type="GO" id="GO:0005524">
    <property type="term" value="F:ATP binding"/>
    <property type="evidence" value="ECO:0007669"/>
    <property type="project" value="UniProtKB-KW"/>
</dbReference>
<protein>
    <recommendedName>
        <fullName evidence="2">histidine kinase</fullName>
        <ecNumber evidence="2">2.7.13.3</ecNumber>
    </recommendedName>
</protein>
<evidence type="ECO:0000256" key="5">
    <source>
        <dbReference type="ARBA" id="ARBA00022777"/>
    </source>
</evidence>
<evidence type="ECO:0000256" key="6">
    <source>
        <dbReference type="ARBA" id="ARBA00022840"/>
    </source>
</evidence>
<keyword evidence="7" id="KW-0902">Two-component regulatory system</keyword>
<keyword evidence="8" id="KW-0472">Membrane</keyword>
<dbReference type="PROSITE" id="PS50109">
    <property type="entry name" value="HIS_KIN"/>
    <property type="match status" value="1"/>
</dbReference>
<dbReference type="SUPFAM" id="SSF55874">
    <property type="entry name" value="ATPase domain of HSP90 chaperone/DNA topoisomerase II/histidine kinase"/>
    <property type="match status" value="1"/>
</dbReference>
<evidence type="ECO:0000256" key="8">
    <source>
        <dbReference type="SAM" id="Phobius"/>
    </source>
</evidence>
<organism evidence="10 11">
    <name type="scientific">Splendidivirga corallicola</name>
    <dbReference type="NCBI Taxonomy" id="3051826"/>
    <lineage>
        <taxon>Bacteria</taxon>
        <taxon>Pseudomonadati</taxon>
        <taxon>Bacteroidota</taxon>
        <taxon>Cytophagia</taxon>
        <taxon>Cytophagales</taxon>
        <taxon>Splendidivirgaceae</taxon>
        <taxon>Splendidivirga</taxon>
    </lineage>
</organism>
<proteinExistence type="predicted"/>
<dbReference type="InterPro" id="IPR036890">
    <property type="entry name" value="HATPase_C_sf"/>
</dbReference>
<evidence type="ECO:0000313" key="10">
    <source>
        <dbReference type="EMBL" id="MDN5203026.1"/>
    </source>
</evidence>
<evidence type="ECO:0000256" key="3">
    <source>
        <dbReference type="ARBA" id="ARBA00022679"/>
    </source>
</evidence>
<comment type="catalytic activity">
    <reaction evidence="1">
        <text>ATP + protein L-histidine = ADP + protein N-phospho-L-histidine.</text>
        <dbReference type="EC" id="2.7.13.3"/>
    </reaction>
</comment>